<evidence type="ECO:0000256" key="3">
    <source>
        <dbReference type="ARBA" id="ARBA00023242"/>
    </source>
</evidence>
<dbReference type="PANTHER" id="PTHR47424">
    <property type="entry name" value="REGULATORY PROTEIN GAL4"/>
    <property type="match status" value="1"/>
</dbReference>
<sequence>MFHTFPATKSDEGAKPARPSASRRITTSNACGTILDPVDGGRSVVMAPCLAASAFTTRYDFNRSHGDSEADLLPTASRRLLVPETTSTGGAVEEVSLVAISSVERYRIVFERLFPGRDIVHLATLSRDDLIATVGMPATAETISRISDLESPVSTLESEGAESLEALIQAPEQDPVVDEATRHQTRVQGISDDVNGLSLSLGRPSSYVGVSSITAALKVICRVAPATRRLLAQGQPETAIPSRVASPSPEPGSLDPTHLPPAELGQTLIEAYFSKVHPLMPMLDEQSFWLTWLYGERRDSPWLALLNTVLALGSVVSSDCTSNAHQVYYQRAMQLLDFDSLGSGNTLVVQALGLLSGYYRPNLANNLMGATLRQATVLGLHREYTDANSSDGLPTNKATSADVRRRTWWSLYVLDTWANTTTGRPSLGQPSRGITVQIPYVKDAQDPATAKFLPLLHNVAFCRIATQIQDALSASPLLPFEELNRLDKDLLQWHSELPASLKPSTSHDSSFSTKRRSSKASKRSNTADTLEIPSMIMYWRYQNLRLLLHRPYLLATALRNVPDTSLSAEEKVGVGRCRAVAARTIADISSMCPEDLLAGWNGVWFMYQAVMVPLVCIFSSLARTTTPAKGSEQDSEANEIVESPSNFSDISSHRDISEWQAQVEKALDFFERMGPWSAAASKSKDVVSRLYEASKHLTSAQDASTWTTTQPLNFDAATTVLAFNQNNTAENNQMPIQPAGMNTEDVWGLSPNGAAAMNNFWFDDMMWDVPMADPDMLENTGTGFGFNELDWLSNLGTQRNEDPPWSSEQSA</sequence>
<dbReference type="GO" id="GO:0005634">
    <property type="term" value="C:nucleus"/>
    <property type="evidence" value="ECO:0007669"/>
    <property type="project" value="TreeGrafter"/>
</dbReference>
<evidence type="ECO:0000256" key="2">
    <source>
        <dbReference type="ARBA" id="ARBA00023163"/>
    </source>
</evidence>
<dbReference type="SMART" id="SM00906">
    <property type="entry name" value="Fungal_trans"/>
    <property type="match status" value="1"/>
</dbReference>
<accession>A0A4S9T310</accession>
<evidence type="ECO:0000259" key="5">
    <source>
        <dbReference type="SMART" id="SM00906"/>
    </source>
</evidence>
<name>A0A4S9T310_AURPU</name>
<dbReference type="PANTHER" id="PTHR47424:SF5">
    <property type="entry name" value="ZN(II)2CYS6 TRANSCRIPTION FACTOR (EUROFUNG)"/>
    <property type="match status" value="1"/>
</dbReference>
<evidence type="ECO:0000256" key="4">
    <source>
        <dbReference type="SAM" id="MobiDB-lite"/>
    </source>
</evidence>
<feature type="region of interest" description="Disordered" evidence="4">
    <location>
        <begin position="1"/>
        <end position="24"/>
    </location>
</feature>
<organism evidence="6 7">
    <name type="scientific">Aureobasidium pullulans</name>
    <name type="common">Black yeast</name>
    <name type="synonym">Pullularia pullulans</name>
    <dbReference type="NCBI Taxonomy" id="5580"/>
    <lineage>
        <taxon>Eukaryota</taxon>
        <taxon>Fungi</taxon>
        <taxon>Dikarya</taxon>
        <taxon>Ascomycota</taxon>
        <taxon>Pezizomycotina</taxon>
        <taxon>Dothideomycetes</taxon>
        <taxon>Dothideomycetidae</taxon>
        <taxon>Dothideales</taxon>
        <taxon>Saccotheciaceae</taxon>
        <taxon>Aureobasidium</taxon>
    </lineage>
</organism>
<dbReference type="GO" id="GO:0000435">
    <property type="term" value="P:positive regulation of transcription from RNA polymerase II promoter by galactose"/>
    <property type="evidence" value="ECO:0007669"/>
    <property type="project" value="TreeGrafter"/>
</dbReference>
<reference evidence="6 7" key="1">
    <citation type="submission" date="2018-10" db="EMBL/GenBank/DDBJ databases">
        <title>Fifty Aureobasidium pullulans genomes reveal a recombining polyextremotolerant generalist.</title>
        <authorList>
            <person name="Gostincar C."/>
            <person name="Turk M."/>
            <person name="Zajc J."/>
            <person name="Gunde-Cimerman N."/>
        </authorList>
    </citation>
    <scope>NUCLEOTIDE SEQUENCE [LARGE SCALE GENOMIC DNA]</scope>
    <source>
        <strain evidence="6 7">EXF-3863</strain>
    </source>
</reference>
<dbReference type="EMBL" id="QZBM01000232">
    <property type="protein sequence ID" value="THZ18764.1"/>
    <property type="molecule type" value="Genomic_DNA"/>
</dbReference>
<feature type="region of interest" description="Disordered" evidence="4">
    <location>
        <begin position="627"/>
        <end position="649"/>
    </location>
</feature>
<dbReference type="Pfam" id="PF04082">
    <property type="entry name" value="Fungal_trans"/>
    <property type="match status" value="1"/>
</dbReference>
<evidence type="ECO:0000313" key="7">
    <source>
        <dbReference type="Proteomes" id="UP000308005"/>
    </source>
</evidence>
<feature type="region of interest" description="Disordered" evidence="4">
    <location>
        <begin position="501"/>
        <end position="525"/>
    </location>
</feature>
<protein>
    <recommendedName>
        <fullName evidence="5">Xylanolytic transcriptional activator regulatory domain-containing protein</fullName>
    </recommendedName>
</protein>
<keyword evidence="2" id="KW-0804">Transcription</keyword>
<dbReference type="InterPro" id="IPR007219">
    <property type="entry name" value="XnlR_reg_dom"/>
</dbReference>
<dbReference type="CDD" id="cd12148">
    <property type="entry name" value="fungal_TF_MHR"/>
    <property type="match status" value="1"/>
</dbReference>
<keyword evidence="3" id="KW-0539">Nucleus</keyword>
<dbReference type="GO" id="GO:0000978">
    <property type="term" value="F:RNA polymerase II cis-regulatory region sequence-specific DNA binding"/>
    <property type="evidence" value="ECO:0007669"/>
    <property type="project" value="TreeGrafter"/>
</dbReference>
<feature type="compositionally biased region" description="Basic residues" evidence="4">
    <location>
        <begin position="513"/>
        <end position="522"/>
    </location>
</feature>
<dbReference type="GO" id="GO:0000981">
    <property type="term" value="F:DNA-binding transcription factor activity, RNA polymerase II-specific"/>
    <property type="evidence" value="ECO:0007669"/>
    <property type="project" value="TreeGrafter"/>
</dbReference>
<feature type="domain" description="Xylanolytic transcriptional activator regulatory" evidence="5">
    <location>
        <begin position="364"/>
        <end position="445"/>
    </location>
</feature>
<comment type="caution">
    <text evidence="6">The sequence shown here is derived from an EMBL/GenBank/DDBJ whole genome shotgun (WGS) entry which is preliminary data.</text>
</comment>
<evidence type="ECO:0000256" key="1">
    <source>
        <dbReference type="ARBA" id="ARBA00023015"/>
    </source>
</evidence>
<gene>
    <name evidence="6" type="ORF">D6C91_05398</name>
</gene>
<feature type="region of interest" description="Disordered" evidence="4">
    <location>
        <begin position="234"/>
        <end position="256"/>
    </location>
</feature>
<dbReference type="Proteomes" id="UP000308005">
    <property type="component" value="Unassembled WGS sequence"/>
</dbReference>
<proteinExistence type="predicted"/>
<dbReference type="AlphaFoldDB" id="A0A4S9T310"/>
<dbReference type="GO" id="GO:0008270">
    <property type="term" value="F:zinc ion binding"/>
    <property type="evidence" value="ECO:0007669"/>
    <property type="project" value="InterPro"/>
</dbReference>
<keyword evidence="1" id="KW-0805">Transcription regulation</keyword>
<dbReference type="GO" id="GO:0006351">
    <property type="term" value="P:DNA-templated transcription"/>
    <property type="evidence" value="ECO:0007669"/>
    <property type="project" value="InterPro"/>
</dbReference>
<dbReference type="InterPro" id="IPR051127">
    <property type="entry name" value="Fungal_SecMet_Regulators"/>
</dbReference>
<evidence type="ECO:0000313" key="6">
    <source>
        <dbReference type="EMBL" id="THZ18764.1"/>
    </source>
</evidence>